<sequence>MARVNASASANIEQLVNQLSNVSANIGGGTSSNNDTTTCSPNTPDTLREVLCSLVGEQIEVTTPFGVVDGTLLSVQSDYIVLVDDTGAQVLVRYENIETVNEL</sequence>
<dbReference type="InterPro" id="IPR020139">
    <property type="entry name" value="DUF2642"/>
</dbReference>
<name>A0A1I5XIJ1_9BACI</name>
<evidence type="ECO:0000313" key="2">
    <source>
        <dbReference type="Proteomes" id="UP000198892"/>
    </source>
</evidence>
<dbReference type="STRING" id="1884432.SAMN05518683_12831"/>
<evidence type="ECO:0000313" key="1">
    <source>
        <dbReference type="EMBL" id="SFQ31778.1"/>
    </source>
</evidence>
<protein>
    <recommendedName>
        <fullName evidence="3">DUF2642 domain-containing protein</fullName>
    </recommendedName>
</protein>
<organism evidence="1 2">
    <name type="scientific">Salibacterium halotolerans</name>
    <dbReference type="NCBI Taxonomy" id="1884432"/>
    <lineage>
        <taxon>Bacteria</taxon>
        <taxon>Bacillati</taxon>
        <taxon>Bacillota</taxon>
        <taxon>Bacilli</taxon>
        <taxon>Bacillales</taxon>
        <taxon>Bacillaceae</taxon>
    </lineage>
</organism>
<dbReference type="EMBL" id="FOXD01000028">
    <property type="protein sequence ID" value="SFQ31778.1"/>
    <property type="molecule type" value="Genomic_DNA"/>
</dbReference>
<dbReference type="Pfam" id="PF10842">
    <property type="entry name" value="DUF2642"/>
    <property type="match status" value="1"/>
</dbReference>
<gene>
    <name evidence="1" type="ORF">SAMN05518683_12831</name>
</gene>
<accession>A0A1I5XIJ1</accession>
<dbReference type="Proteomes" id="UP000198892">
    <property type="component" value="Unassembled WGS sequence"/>
</dbReference>
<dbReference type="AlphaFoldDB" id="A0A1I5XIJ1"/>
<keyword evidence="2" id="KW-1185">Reference proteome</keyword>
<dbReference type="RefSeq" id="WP_093339190.1">
    <property type="nucleotide sequence ID" value="NZ_FOXD01000028.1"/>
</dbReference>
<proteinExistence type="predicted"/>
<reference evidence="2" key="1">
    <citation type="submission" date="2016-10" db="EMBL/GenBank/DDBJ databases">
        <authorList>
            <person name="Varghese N."/>
            <person name="Submissions S."/>
        </authorList>
    </citation>
    <scope>NUCLEOTIDE SEQUENCE [LARGE SCALE GENOMIC DNA]</scope>
    <source>
        <strain evidence="2">S7</strain>
    </source>
</reference>
<evidence type="ECO:0008006" key="3">
    <source>
        <dbReference type="Google" id="ProtNLM"/>
    </source>
</evidence>
<dbReference type="OrthoDB" id="2973314at2"/>